<feature type="region of interest" description="Disordered" evidence="3">
    <location>
        <begin position="57"/>
        <end position="110"/>
    </location>
</feature>
<dbReference type="InParanoid" id="A0A5J5EXC8"/>
<dbReference type="PANTHER" id="PTHR45929:SF7">
    <property type="entry name" value="LAS SEVENTEEN-BINDING PROTEIN 1"/>
    <property type="match status" value="1"/>
</dbReference>
<dbReference type="SUPFAM" id="SSF50044">
    <property type="entry name" value="SH3-domain"/>
    <property type="match status" value="1"/>
</dbReference>
<dbReference type="PRINTS" id="PR00452">
    <property type="entry name" value="SH3DOMAIN"/>
</dbReference>
<name>A0A5J5EXC8_9PEZI</name>
<dbReference type="EMBL" id="VXIS01000086">
    <property type="protein sequence ID" value="KAA8906730.1"/>
    <property type="molecule type" value="Genomic_DNA"/>
</dbReference>
<keyword evidence="1 2" id="KW-0728">SH3 domain</keyword>
<protein>
    <recommendedName>
        <fullName evidence="4">SH3 domain-containing protein</fullName>
    </recommendedName>
</protein>
<reference evidence="5 6" key="1">
    <citation type="submission" date="2019-09" db="EMBL/GenBank/DDBJ databases">
        <title>Draft genome of the ectomycorrhizal ascomycete Sphaerosporella brunnea.</title>
        <authorList>
            <consortium name="DOE Joint Genome Institute"/>
            <person name="Benucci G.M."/>
            <person name="Marozzi G."/>
            <person name="Antonielli L."/>
            <person name="Sanchez S."/>
            <person name="Marco P."/>
            <person name="Wang X."/>
            <person name="Falini L.B."/>
            <person name="Barry K."/>
            <person name="Haridas S."/>
            <person name="Lipzen A."/>
            <person name="Labutti K."/>
            <person name="Grigoriev I.V."/>
            <person name="Murat C."/>
            <person name="Martin F."/>
            <person name="Albertini E."/>
            <person name="Donnini D."/>
            <person name="Bonito G."/>
        </authorList>
    </citation>
    <scope>NUCLEOTIDE SEQUENCE [LARGE SCALE GENOMIC DNA]</scope>
    <source>
        <strain evidence="5 6">Sb_GMNB300</strain>
    </source>
</reference>
<dbReference type="OrthoDB" id="6250593at2759"/>
<feature type="compositionally biased region" description="Low complexity" evidence="3">
    <location>
        <begin position="57"/>
        <end position="69"/>
    </location>
</feature>
<dbReference type="SMART" id="SM00326">
    <property type="entry name" value="SH3"/>
    <property type="match status" value="1"/>
</dbReference>
<dbReference type="PROSITE" id="PS50002">
    <property type="entry name" value="SH3"/>
    <property type="match status" value="1"/>
</dbReference>
<evidence type="ECO:0000313" key="5">
    <source>
        <dbReference type="EMBL" id="KAA8906730.1"/>
    </source>
</evidence>
<dbReference type="AlphaFoldDB" id="A0A5J5EXC8"/>
<feature type="domain" description="SH3" evidence="4">
    <location>
        <begin position="115"/>
        <end position="176"/>
    </location>
</feature>
<dbReference type="CDD" id="cd00174">
    <property type="entry name" value="SH3"/>
    <property type="match status" value="1"/>
</dbReference>
<evidence type="ECO:0000259" key="4">
    <source>
        <dbReference type="PROSITE" id="PS50002"/>
    </source>
</evidence>
<dbReference type="InterPro" id="IPR001452">
    <property type="entry name" value="SH3_domain"/>
</dbReference>
<proteinExistence type="predicted"/>
<evidence type="ECO:0000256" key="1">
    <source>
        <dbReference type="ARBA" id="ARBA00022443"/>
    </source>
</evidence>
<evidence type="ECO:0000256" key="3">
    <source>
        <dbReference type="SAM" id="MobiDB-lite"/>
    </source>
</evidence>
<evidence type="ECO:0000256" key="2">
    <source>
        <dbReference type="PROSITE-ProRule" id="PRU00192"/>
    </source>
</evidence>
<keyword evidence="6" id="KW-1185">Reference proteome</keyword>
<evidence type="ECO:0000313" key="6">
    <source>
        <dbReference type="Proteomes" id="UP000326924"/>
    </source>
</evidence>
<dbReference type="Gene3D" id="2.30.30.40">
    <property type="entry name" value="SH3 Domains"/>
    <property type="match status" value="1"/>
</dbReference>
<dbReference type="InterPro" id="IPR036028">
    <property type="entry name" value="SH3-like_dom_sf"/>
</dbReference>
<dbReference type="Pfam" id="PF00018">
    <property type="entry name" value="SH3_1"/>
    <property type="match status" value="1"/>
</dbReference>
<gene>
    <name evidence="5" type="ORF">FN846DRAFT_711102</name>
</gene>
<dbReference type="Proteomes" id="UP000326924">
    <property type="component" value="Unassembled WGS sequence"/>
</dbReference>
<sequence>MAFNQTAYQNRAIRNIQNELDFLHETGILTSTQLSQILTILPNPHGVTTATLRTQTPATTAPAQSATPAVPHMGFTPPMSPPASTKTPAHEKAMQPISGPVAPQPPPPSYTPTALVLSRAEALWAFNGSEAGDLSFAAGDTIEVVEKIKDDWWRGRVLGSTEIGLFPSSYVKEKAGGPGLPPRKDGGGYGGYGQGGNMMTDVAHAGPSGQEYSQGEEKKSALGKNGEKFGKKLGNAAIFGAGATIGGKIVNGIF</sequence>
<accession>A0A5J5EXC8</accession>
<dbReference type="InterPro" id="IPR050670">
    <property type="entry name" value="STAM"/>
</dbReference>
<comment type="caution">
    <text evidence="5">The sequence shown here is derived from an EMBL/GenBank/DDBJ whole genome shotgun (WGS) entry which is preliminary data.</text>
</comment>
<dbReference type="FunCoup" id="A0A5J5EXC8">
    <property type="interactions" value="101"/>
</dbReference>
<organism evidence="5 6">
    <name type="scientific">Sphaerosporella brunnea</name>
    <dbReference type="NCBI Taxonomy" id="1250544"/>
    <lineage>
        <taxon>Eukaryota</taxon>
        <taxon>Fungi</taxon>
        <taxon>Dikarya</taxon>
        <taxon>Ascomycota</taxon>
        <taxon>Pezizomycotina</taxon>
        <taxon>Pezizomycetes</taxon>
        <taxon>Pezizales</taxon>
        <taxon>Pyronemataceae</taxon>
        <taxon>Sphaerosporella</taxon>
    </lineage>
</organism>
<dbReference type="PANTHER" id="PTHR45929">
    <property type="entry name" value="JAK PATHWAY SIGNAL TRANSDUCTION ADAPTOR MOLECULE"/>
    <property type="match status" value="1"/>
</dbReference>